<keyword evidence="2" id="KW-0547">Nucleotide-binding</keyword>
<dbReference type="NCBIfam" id="TIGR00462">
    <property type="entry name" value="genX"/>
    <property type="match status" value="1"/>
</dbReference>
<organism evidence="5 6">
    <name type="scientific">Martelella lutilitoris</name>
    <dbReference type="NCBI Taxonomy" id="2583532"/>
    <lineage>
        <taxon>Bacteria</taxon>
        <taxon>Pseudomonadati</taxon>
        <taxon>Pseudomonadota</taxon>
        <taxon>Alphaproteobacteria</taxon>
        <taxon>Hyphomicrobiales</taxon>
        <taxon>Aurantimonadaceae</taxon>
        <taxon>Martelella</taxon>
    </lineage>
</organism>
<dbReference type="GO" id="GO:0004824">
    <property type="term" value="F:lysine-tRNA ligase activity"/>
    <property type="evidence" value="ECO:0007669"/>
    <property type="project" value="InterPro"/>
</dbReference>
<dbReference type="GO" id="GO:0000049">
    <property type="term" value="F:tRNA binding"/>
    <property type="evidence" value="ECO:0007669"/>
    <property type="project" value="TreeGrafter"/>
</dbReference>
<keyword evidence="1" id="KW-0436">Ligase</keyword>
<feature type="domain" description="Aminoacyl-transfer RNA synthetases class-II family profile" evidence="4">
    <location>
        <begin position="29"/>
        <end position="350"/>
    </location>
</feature>
<evidence type="ECO:0000256" key="1">
    <source>
        <dbReference type="ARBA" id="ARBA00022598"/>
    </source>
</evidence>
<sequence length="353" mass="39170">MPDENAAAPSSPWWLPDRHRDRRPALLARSRIMGAMRAWFADEGFIEADLPALQVSPGNETHLHGFSTAMIGNDGAAKPMYLHTSPEFAAKKLLTAGEERLVTFSHVYRNRERGPLHHPEFTMVEWYRARAPYARLFTDCAALLALAARAAGTERFAWRGSDCDPFAEIERLSVAEAFARFAGIDLLATIGADGDTDRDGLAGQMSGKGLRYGDDDSWSDLFSRVLVEKIEPRLGHGRATLLDAYPAPEAALARKSEEEPRVSERFELYVCGVELANGFGELTDAKEQRRRFEADMAEKARIYDETYPIDEDFLSALEHMPPASGIALGFDRLVMLATGARRIEDVLWAPVAG</sequence>
<dbReference type="InterPro" id="IPR004525">
    <property type="entry name" value="EpmA"/>
</dbReference>
<dbReference type="PANTHER" id="PTHR42918">
    <property type="entry name" value="LYSYL-TRNA SYNTHETASE"/>
    <property type="match status" value="1"/>
</dbReference>
<evidence type="ECO:0000313" key="6">
    <source>
        <dbReference type="Proteomes" id="UP000307874"/>
    </source>
</evidence>
<evidence type="ECO:0000313" key="5">
    <source>
        <dbReference type="EMBL" id="TNB48584.1"/>
    </source>
</evidence>
<dbReference type="InterPro" id="IPR045864">
    <property type="entry name" value="aa-tRNA-synth_II/BPL/LPL"/>
</dbReference>
<dbReference type="Proteomes" id="UP000307874">
    <property type="component" value="Unassembled WGS sequence"/>
</dbReference>
<dbReference type="InterPro" id="IPR006195">
    <property type="entry name" value="aa-tRNA-synth_II"/>
</dbReference>
<dbReference type="OrthoDB" id="9801152at2"/>
<reference evidence="5 6" key="1">
    <citation type="submission" date="2019-05" db="EMBL/GenBank/DDBJ databases">
        <authorList>
            <person name="Lee S.D."/>
        </authorList>
    </citation>
    <scope>NUCLEOTIDE SEQUENCE [LARGE SCALE GENOMIC DNA]</scope>
    <source>
        <strain evidence="5 6">GH2-6</strain>
    </source>
</reference>
<dbReference type="Gene3D" id="3.30.930.10">
    <property type="entry name" value="Bira Bifunctional Protein, Domain 2"/>
    <property type="match status" value="1"/>
</dbReference>
<dbReference type="EMBL" id="VCLB01000003">
    <property type="protein sequence ID" value="TNB48584.1"/>
    <property type="molecule type" value="Genomic_DNA"/>
</dbReference>
<accession>A0A5C4JTR0</accession>
<evidence type="ECO:0000256" key="2">
    <source>
        <dbReference type="ARBA" id="ARBA00022741"/>
    </source>
</evidence>
<evidence type="ECO:0000256" key="3">
    <source>
        <dbReference type="ARBA" id="ARBA00022840"/>
    </source>
</evidence>
<reference evidence="5 6" key="2">
    <citation type="submission" date="2019-06" db="EMBL/GenBank/DDBJ databases">
        <title>Martelella lutilitoris sp. nov., isolated from a tidal mudflat.</title>
        <authorList>
            <person name="Kim Y.-J."/>
        </authorList>
    </citation>
    <scope>NUCLEOTIDE SEQUENCE [LARGE SCALE GENOMIC DNA]</scope>
    <source>
        <strain evidence="5 6">GH2-6</strain>
    </source>
</reference>
<dbReference type="PRINTS" id="PR00982">
    <property type="entry name" value="TRNASYNTHLYS"/>
</dbReference>
<name>A0A5C4JTR0_9HYPH</name>
<dbReference type="GO" id="GO:0005524">
    <property type="term" value="F:ATP binding"/>
    <property type="evidence" value="ECO:0007669"/>
    <property type="project" value="UniProtKB-KW"/>
</dbReference>
<dbReference type="InterPro" id="IPR018149">
    <property type="entry name" value="Lys-tRNA-synth_II_C"/>
</dbReference>
<dbReference type="PROSITE" id="PS50862">
    <property type="entry name" value="AA_TRNA_LIGASE_II"/>
    <property type="match status" value="1"/>
</dbReference>
<comment type="caution">
    <text evidence="5">The sequence shown here is derived from an EMBL/GenBank/DDBJ whole genome shotgun (WGS) entry which is preliminary data.</text>
</comment>
<gene>
    <name evidence="5" type="primary">genX</name>
    <name evidence="5" type="ORF">FF124_05465</name>
</gene>
<keyword evidence="6" id="KW-1185">Reference proteome</keyword>
<dbReference type="Pfam" id="PF00152">
    <property type="entry name" value="tRNA-synt_2"/>
    <property type="match status" value="1"/>
</dbReference>
<dbReference type="SUPFAM" id="SSF55681">
    <property type="entry name" value="Class II aaRS and biotin synthetases"/>
    <property type="match status" value="1"/>
</dbReference>
<dbReference type="RefSeq" id="WP_138747492.1">
    <property type="nucleotide sequence ID" value="NZ_VCLB01000003.1"/>
</dbReference>
<protein>
    <submittedName>
        <fullName evidence="5">EF-P lysine aminoacylase GenX</fullName>
    </submittedName>
</protein>
<evidence type="ECO:0000259" key="4">
    <source>
        <dbReference type="PROSITE" id="PS50862"/>
    </source>
</evidence>
<dbReference type="AlphaFoldDB" id="A0A5C4JTR0"/>
<proteinExistence type="predicted"/>
<dbReference type="PANTHER" id="PTHR42918:SF6">
    <property type="entry name" value="ELONGATION FACTOR P--(R)-BETA-LYSINE LIGASE"/>
    <property type="match status" value="1"/>
</dbReference>
<dbReference type="GO" id="GO:0005829">
    <property type="term" value="C:cytosol"/>
    <property type="evidence" value="ECO:0007669"/>
    <property type="project" value="TreeGrafter"/>
</dbReference>
<dbReference type="InterPro" id="IPR004364">
    <property type="entry name" value="Aa-tRNA-synt_II"/>
</dbReference>
<keyword evidence="3" id="KW-0067">ATP-binding</keyword>
<dbReference type="GO" id="GO:0006430">
    <property type="term" value="P:lysyl-tRNA aminoacylation"/>
    <property type="evidence" value="ECO:0007669"/>
    <property type="project" value="InterPro"/>
</dbReference>